<name>A0AAD9C604_DISEL</name>
<evidence type="ECO:0000256" key="1">
    <source>
        <dbReference type="SAM" id="MobiDB-lite"/>
    </source>
</evidence>
<proteinExistence type="predicted"/>
<protein>
    <submittedName>
        <fullName evidence="2">Envelopment polyprotein</fullName>
    </submittedName>
</protein>
<dbReference type="AlphaFoldDB" id="A0AAD9C604"/>
<gene>
    <name evidence="2" type="ORF">KUDE01_020602</name>
</gene>
<evidence type="ECO:0000313" key="2">
    <source>
        <dbReference type="EMBL" id="KAK1895149.1"/>
    </source>
</evidence>
<organism evidence="2 3">
    <name type="scientific">Dissostichus eleginoides</name>
    <name type="common">Patagonian toothfish</name>
    <name type="synonym">Dissostichus amissus</name>
    <dbReference type="NCBI Taxonomy" id="100907"/>
    <lineage>
        <taxon>Eukaryota</taxon>
        <taxon>Metazoa</taxon>
        <taxon>Chordata</taxon>
        <taxon>Craniata</taxon>
        <taxon>Vertebrata</taxon>
        <taxon>Euteleostomi</taxon>
        <taxon>Actinopterygii</taxon>
        <taxon>Neopterygii</taxon>
        <taxon>Teleostei</taxon>
        <taxon>Neoteleostei</taxon>
        <taxon>Acanthomorphata</taxon>
        <taxon>Eupercaria</taxon>
        <taxon>Perciformes</taxon>
        <taxon>Notothenioidei</taxon>
        <taxon>Nototheniidae</taxon>
        <taxon>Dissostichus</taxon>
    </lineage>
</organism>
<sequence>MPPLTSPSGLPPPEPKDLRALQLTNGYSILDEDDFPPLAGQLTSPRSGVPLPSPPPLCAAASSPSVHHADRSSRRHTPFSRPGSMQFTPRPAATDALVQTFEPVGARSNPHAPSPRPGCKPFSARPASPYSTQTPRPPPASLIIGDSIVRNIRSKTAATYCFGPG</sequence>
<comment type="caution">
    <text evidence="2">The sequence shown here is derived from an EMBL/GenBank/DDBJ whole genome shotgun (WGS) entry which is preliminary data.</text>
</comment>
<dbReference type="EMBL" id="JASDAP010000010">
    <property type="protein sequence ID" value="KAK1895149.1"/>
    <property type="molecule type" value="Genomic_DNA"/>
</dbReference>
<feature type="region of interest" description="Disordered" evidence="1">
    <location>
        <begin position="29"/>
        <end position="142"/>
    </location>
</feature>
<keyword evidence="3" id="KW-1185">Reference proteome</keyword>
<accession>A0AAD9C604</accession>
<dbReference type="Proteomes" id="UP001228049">
    <property type="component" value="Unassembled WGS sequence"/>
</dbReference>
<evidence type="ECO:0000313" key="3">
    <source>
        <dbReference type="Proteomes" id="UP001228049"/>
    </source>
</evidence>
<reference evidence="2" key="1">
    <citation type="submission" date="2023-04" db="EMBL/GenBank/DDBJ databases">
        <title>Chromosome-level genome of Chaenocephalus aceratus.</title>
        <authorList>
            <person name="Park H."/>
        </authorList>
    </citation>
    <scope>NUCLEOTIDE SEQUENCE</scope>
    <source>
        <strain evidence="2">DE</strain>
        <tissue evidence="2">Muscle</tissue>
    </source>
</reference>